<evidence type="ECO:0000256" key="2">
    <source>
        <dbReference type="ARBA" id="ARBA00006269"/>
    </source>
</evidence>
<keyword evidence="5" id="KW-0067">ATP-binding</keyword>
<protein>
    <recommendedName>
        <fullName evidence="12">Origin recognition complex subunit 5</fullName>
    </recommendedName>
</protein>
<keyword evidence="6" id="KW-0539">Nucleus</keyword>
<feature type="domain" description="Orc1-like AAA ATPase" evidence="7">
    <location>
        <begin position="29"/>
        <end position="175"/>
    </location>
</feature>
<dbReference type="Gene3D" id="3.40.50.300">
    <property type="entry name" value="P-loop containing nucleotide triphosphate hydrolases"/>
    <property type="match status" value="1"/>
</dbReference>
<evidence type="ECO:0000313" key="11">
    <source>
        <dbReference type="Proteomes" id="UP001372834"/>
    </source>
</evidence>
<dbReference type="GO" id="GO:0003688">
    <property type="term" value="F:DNA replication origin binding"/>
    <property type="evidence" value="ECO:0007669"/>
    <property type="project" value="TreeGrafter"/>
</dbReference>
<dbReference type="Proteomes" id="UP001372834">
    <property type="component" value="Unassembled WGS sequence"/>
</dbReference>
<evidence type="ECO:0000259" key="8">
    <source>
        <dbReference type="Pfam" id="PF14630"/>
    </source>
</evidence>
<accession>A0AAN8NZ03</accession>
<organism evidence="10 11">
    <name type="scientific">Polyplax serrata</name>
    <name type="common">Common mouse louse</name>
    <dbReference type="NCBI Taxonomy" id="468196"/>
    <lineage>
        <taxon>Eukaryota</taxon>
        <taxon>Metazoa</taxon>
        <taxon>Ecdysozoa</taxon>
        <taxon>Arthropoda</taxon>
        <taxon>Hexapoda</taxon>
        <taxon>Insecta</taxon>
        <taxon>Pterygota</taxon>
        <taxon>Neoptera</taxon>
        <taxon>Paraneoptera</taxon>
        <taxon>Psocodea</taxon>
        <taxon>Troctomorpha</taxon>
        <taxon>Phthiraptera</taxon>
        <taxon>Anoplura</taxon>
        <taxon>Polyplacidae</taxon>
        <taxon>Polyplax</taxon>
    </lineage>
</organism>
<comment type="similarity">
    <text evidence="2">Belongs to the ORC5 family.</text>
</comment>
<evidence type="ECO:0008006" key="12">
    <source>
        <dbReference type="Google" id="ProtNLM"/>
    </source>
</evidence>
<evidence type="ECO:0000256" key="5">
    <source>
        <dbReference type="ARBA" id="ARBA00022840"/>
    </source>
</evidence>
<dbReference type="SUPFAM" id="SSF52540">
    <property type="entry name" value="P-loop containing nucleoside triphosphate hydrolases"/>
    <property type="match status" value="1"/>
</dbReference>
<reference evidence="10 11" key="1">
    <citation type="submission" date="2023-10" db="EMBL/GenBank/DDBJ databases">
        <title>Genomes of two closely related lineages of the louse Polyplax serrata with different host specificities.</title>
        <authorList>
            <person name="Martinu J."/>
            <person name="Tarabai H."/>
            <person name="Stefka J."/>
            <person name="Hypsa V."/>
        </authorList>
    </citation>
    <scope>NUCLEOTIDE SEQUENCE [LARGE SCALE GENOMIC DNA]</scope>
    <source>
        <strain evidence="10">HR10_N</strain>
    </source>
</reference>
<proteinExistence type="inferred from homology"/>
<keyword evidence="3" id="KW-0235">DNA replication</keyword>
<feature type="domain" description="ORC5 lid" evidence="9">
    <location>
        <begin position="232"/>
        <end position="289"/>
    </location>
</feature>
<evidence type="ECO:0000259" key="7">
    <source>
        <dbReference type="Pfam" id="PF13191"/>
    </source>
</evidence>
<sequence>MDVTDPPGSDEFHPSNFAENLEKLKSKIRCRDEEISYVHRLLGQVPTSEPPPTLFIQGDSATGKSLIVKSCLDVGKFCYALVNCGEGYSLKLLFESILNQIAKHKLTEENSFQPYAKCNNFLEFVINLQSISEKFNVGKLNDNKSLSVIIVLDKAEVLRKFDKHVITTFIKLRELSKLKISVVFLSILPWTSFMVDDNPTEPIIYYLGNYNQKQIIDILKLDKPSDVSMKFYENFLNLFLSIFYQTCHDVRELKYQAKLNFEHYSKPIKMGELTENDGSELWKRSQAFFKKSLKSLYLKMDNESDNFEKVTSMTSQVVNLELPYYSKYLLIASYLASFNPASEDKQLFLKNSGKMKKSKRTKAERVKLYLVGPKPFGIQRLFAIVSAILDDEKFNLNADLFIEISSLVKMNLLTQISEDVLDGPTFKCNVGLQFIDVISKNVQFPIRHYLVDFTHS</sequence>
<name>A0AAN8NZ03_POLSC</name>
<dbReference type="EMBL" id="JAWJWE010000005">
    <property type="protein sequence ID" value="KAK6634551.1"/>
    <property type="molecule type" value="Genomic_DNA"/>
</dbReference>
<dbReference type="GO" id="GO:0006270">
    <property type="term" value="P:DNA replication initiation"/>
    <property type="evidence" value="ECO:0007669"/>
    <property type="project" value="TreeGrafter"/>
</dbReference>
<comment type="caution">
    <text evidence="10">The sequence shown here is derived from an EMBL/GenBank/DDBJ whole genome shotgun (WGS) entry which is preliminary data.</text>
</comment>
<dbReference type="GO" id="GO:0005664">
    <property type="term" value="C:nuclear origin of replication recognition complex"/>
    <property type="evidence" value="ECO:0007669"/>
    <property type="project" value="TreeGrafter"/>
</dbReference>
<gene>
    <name evidence="10" type="ORF">RUM43_011952</name>
</gene>
<dbReference type="Pfam" id="PF14630">
    <property type="entry name" value="ORC5_C"/>
    <property type="match status" value="1"/>
</dbReference>
<dbReference type="Pfam" id="PF21639">
    <property type="entry name" value="ORC5_lid"/>
    <property type="match status" value="1"/>
</dbReference>
<dbReference type="InterPro" id="IPR047088">
    <property type="entry name" value="ORC5_C"/>
</dbReference>
<evidence type="ECO:0000256" key="6">
    <source>
        <dbReference type="ARBA" id="ARBA00023242"/>
    </source>
</evidence>
<dbReference type="InterPro" id="IPR048866">
    <property type="entry name" value="ORC5_lid"/>
</dbReference>
<dbReference type="InterPro" id="IPR041664">
    <property type="entry name" value="AAA_16"/>
</dbReference>
<dbReference type="InterPro" id="IPR027417">
    <property type="entry name" value="P-loop_NTPase"/>
</dbReference>
<feature type="domain" description="Origin recognition complex subunit 5 C-terminal" evidence="8">
    <location>
        <begin position="322"/>
        <end position="450"/>
    </location>
</feature>
<evidence type="ECO:0000256" key="1">
    <source>
        <dbReference type="ARBA" id="ARBA00004123"/>
    </source>
</evidence>
<evidence type="ECO:0000256" key="4">
    <source>
        <dbReference type="ARBA" id="ARBA00022741"/>
    </source>
</evidence>
<dbReference type="PANTHER" id="PTHR12705:SF0">
    <property type="entry name" value="ORIGIN RECOGNITION COMPLEX SUBUNIT 5"/>
    <property type="match status" value="1"/>
</dbReference>
<dbReference type="Pfam" id="PF13191">
    <property type="entry name" value="AAA_16"/>
    <property type="match status" value="1"/>
</dbReference>
<dbReference type="AlphaFoldDB" id="A0AAN8NZ03"/>
<dbReference type="PANTHER" id="PTHR12705">
    <property type="entry name" value="ORIGIN RECOGNITION COMPLEX SUBUNIT 5"/>
    <property type="match status" value="1"/>
</dbReference>
<evidence type="ECO:0000313" key="10">
    <source>
        <dbReference type="EMBL" id="KAK6634551.1"/>
    </source>
</evidence>
<evidence type="ECO:0000259" key="9">
    <source>
        <dbReference type="Pfam" id="PF21639"/>
    </source>
</evidence>
<dbReference type="InterPro" id="IPR020796">
    <property type="entry name" value="ORC5"/>
</dbReference>
<comment type="subcellular location">
    <subcellularLocation>
        <location evidence="1">Nucleus</location>
    </subcellularLocation>
</comment>
<keyword evidence="4" id="KW-0547">Nucleotide-binding</keyword>
<evidence type="ECO:0000256" key="3">
    <source>
        <dbReference type="ARBA" id="ARBA00022705"/>
    </source>
</evidence>